<dbReference type="EMBL" id="CP023327">
    <property type="protein sequence ID" value="ATY66724.1"/>
    <property type="molecule type" value="Genomic_DNA"/>
</dbReference>
<keyword evidence="12" id="KW-0539">Nucleus</keyword>
<dbReference type="CDD" id="cd00141">
    <property type="entry name" value="NT_POLXc"/>
    <property type="match status" value="1"/>
</dbReference>
<dbReference type="GO" id="GO:0007062">
    <property type="term" value="P:sister chromatid cohesion"/>
    <property type="evidence" value="ECO:0007669"/>
    <property type="project" value="InterPro"/>
</dbReference>
<feature type="region of interest" description="Disordered" evidence="14">
    <location>
        <begin position="431"/>
        <end position="454"/>
    </location>
</feature>
<dbReference type="InterPro" id="IPR017919">
    <property type="entry name" value="TFIIE/TFIIEa_HTH"/>
</dbReference>
<keyword evidence="6" id="KW-0479">Metal-binding</keyword>
<dbReference type="GO" id="GO:0016887">
    <property type="term" value="F:ATP hydrolysis activity"/>
    <property type="evidence" value="ECO:0007669"/>
    <property type="project" value="InterPro"/>
</dbReference>
<dbReference type="Gene3D" id="3.30.460.10">
    <property type="entry name" value="Beta Polymerase, domain 2"/>
    <property type="match status" value="1"/>
</dbReference>
<dbReference type="Pfam" id="PF14716">
    <property type="entry name" value="HHH_8"/>
    <property type="match status" value="1"/>
</dbReference>
<keyword evidence="8" id="KW-0239">DNA-directed DNA polymerase</keyword>
<dbReference type="Gene3D" id="3.40.50.300">
    <property type="entry name" value="P-loop containing nucleotide triphosphate hydrolases"/>
    <property type="match status" value="1"/>
</dbReference>
<feature type="compositionally biased region" description="Polar residues" evidence="14">
    <location>
        <begin position="727"/>
        <end position="740"/>
    </location>
</feature>
<dbReference type="PRINTS" id="PR00869">
    <property type="entry name" value="DNAPOLX"/>
</dbReference>
<dbReference type="PRINTS" id="PR00870">
    <property type="entry name" value="DNAPOLXBETA"/>
</dbReference>
<dbReference type="SUPFAM" id="SSF47802">
    <property type="entry name" value="DNA polymerase beta, N-terminal domain-like"/>
    <property type="match status" value="1"/>
</dbReference>
<accession>A0A2H4SUE7</accession>
<evidence type="ECO:0000256" key="6">
    <source>
        <dbReference type="ARBA" id="ARBA00022723"/>
    </source>
</evidence>
<dbReference type="FunFam" id="1.10.150.110:FF:000005">
    <property type="entry name" value="DNA polymerase POL4"/>
    <property type="match status" value="1"/>
</dbReference>
<dbReference type="InterPro" id="IPR024550">
    <property type="entry name" value="TFIIEa/SarR/Rpc3_HTH_dom"/>
</dbReference>
<dbReference type="GO" id="GO:0006367">
    <property type="term" value="P:transcription initiation at RNA polymerase II promoter"/>
    <property type="evidence" value="ECO:0007669"/>
    <property type="project" value="InterPro"/>
</dbReference>
<proteinExistence type="inferred from homology"/>
<dbReference type="InterPro" id="IPR037160">
    <property type="entry name" value="DNA_Pol_thumb_sf"/>
</dbReference>
<dbReference type="FunFam" id="3.30.210.10:FF:000005">
    <property type="entry name" value="DNA polymerase IV"/>
    <property type="match status" value="1"/>
</dbReference>
<feature type="region of interest" description="Disordered" evidence="14">
    <location>
        <begin position="514"/>
        <end position="556"/>
    </location>
</feature>
<feature type="compositionally biased region" description="Acidic residues" evidence="14">
    <location>
        <begin position="477"/>
        <end position="492"/>
    </location>
</feature>
<feature type="compositionally biased region" description="Basic and acidic residues" evidence="14">
    <location>
        <begin position="537"/>
        <end position="549"/>
    </location>
</feature>
<keyword evidence="5" id="KW-0548">Nucleotidyltransferase</keyword>
<organism evidence="17 18">
    <name type="scientific">Cordyceps militaris</name>
    <name type="common">Caterpillar fungus</name>
    <name type="synonym">Clavaria militaris</name>
    <dbReference type="NCBI Taxonomy" id="73501"/>
    <lineage>
        <taxon>Eukaryota</taxon>
        <taxon>Fungi</taxon>
        <taxon>Dikarya</taxon>
        <taxon>Ascomycota</taxon>
        <taxon>Pezizomycotina</taxon>
        <taxon>Sordariomycetes</taxon>
        <taxon>Hypocreomycetidae</taxon>
        <taxon>Hypocreales</taxon>
        <taxon>Cordycipitaceae</taxon>
        <taxon>Cordyceps</taxon>
    </lineage>
</organism>
<sequence>MEHLSGGEKTMAALALLFAIHSYQPSPFFVLDEVDAALDNANVDKIKKYIREHAGPGMQFIVISLKTGLFQDSESLVGVYRDQEVNSSRTLTLDTTIKTSSGCMNRSEDVAAEPFRPSKKLSGDITIYMVEPSPYSAGNSYNIDDSMDLAVTLVKSVMRAFYSTRDVLVIDALILHEALRDDDLAYLMATNPKDLHKICGKLREDRFLTVHTRPELREGNPRPSNRTWYYINYRHTIDAIKWRVYTIDKDVQGTTERTSEKKEYVCSFCKAEWSPLEVLDSHGPNGFLCHRCGHVLAFEADRNAGGHEQSTRLNDQFKFISELLQRIDNVHIPECDFDRALAKARPVVRDATHQVAATMPMDSSMNRPMAVKGLANTGPQSISVNISTVEGASEAEKEAEIARREKLAAQNALPAWMSNSTVTGESFAGATGTGHTIVNNEVGPIDDSKHKQVDSKAIAQLDDVFETLKAAQRRQDDSDDEEGSEEDEDDFENVPATCNNSGLSISVLNQSIKRDPSEELSRDGFGLEQHRRKKAKIQPDVKIEGKVDESGEDDDEDDIQFEDKIGMMPLPLPVIFLLPTQLTPTELHDLEASIPTLTYDINEAEVVLGRVSREQRAQFELRRLKLETEPIERGTARDDSAQSEGSDERHSKRRKLEAHAPTSKPDSSLVRVLSLSWLTESLEKGTLLPMSSYTVYEGRKSGRITSKLPNDSANLDKRIPKDVLTCTANDNTESGTLSNQRNKEKEKEIEKERGLMTDSSAAGVMARPGLIRQSTSEHDIHLPLTPSYLYTTYSCQRPTPMNPPNDAFIEELKNIRTLRLLQGDKIGIRAYSTSIASLAAYPYKIQTPQEVSRLAGCGSKIAELYQEWHATGQTEETRKSKEDTEIQVLRTFYNIWGVGDANAREFYQKGWRDLDDIVEYGWQSLSRVQQIGVKYYDDFQEKINREEVARIANIILNHARRLDHGYEMAVVGGYRRGRDENGDIDVLLTHREELKTFKLVERLVLSLESEKYISHTLSLSTRNSERGQVPLPWKGEGSTWGTGFDTLDKAMVVWLDPEEAHALHRRVDIIVSPWKTIGCAMLGWSGETTFQRDLRRYCKNEKGLKFDSSGIRNRGNGSWVDLECGDVSASCMEEAERRVFEGLNISWRPPWERCTG</sequence>
<protein>
    <recommendedName>
        <fullName evidence="3">DNA-directed DNA polymerase</fullName>
        <ecNumber evidence="3">2.7.7.7</ecNumber>
    </recommendedName>
</protein>
<dbReference type="VEuPathDB" id="FungiDB:CCM_03960"/>
<dbReference type="SUPFAM" id="SSF52540">
    <property type="entry name" value="P-loop containing nucleoside triphosphate hydrolases"/>
    <property type="match status" value="1"/>
</dbReference>
<dbReference type="InterPro" id="IPR027421">
    <property type="entry name" value="DNA_pol_lamdba_lyase_dom_sf"/>
</dbReference>
<dbReference type="InterPro" id="IPR002008">
    <property type="entry name" value="DNA_pol_X_beta-like"/>
</dbReference>
<feature type="region of interest" description="Disordered" evidence="14">
    <location>
        <begin position="470"/>
        <end position="500"/>
    </location>
</feature>
<dbReference type="InterPro" id="IPR022312">
    <property type="entry name" value="DNA_pol_X"/>
</dbReference>
<evidence type="ECO:0000256" key="11">
    <source>
        <dbReference type="ARBA" id="ARBA00023204"/>
    </source>
</evidence>
<dbReference type="InterPro" id="IPR010996">
    <property type="entry name" value="HHH_MUS81"/>
</dbReference>
<dbReference type="Gene3D" id="1.10.150.20">
    <property type="entry name" value="5' to 3' exonuclease, C-terminal subdomain"/>
    <property type="match status" value="1"/>
</dbReference>
<feature type="compositionally biased region" description="Basic and acidic residues" evidence="14">
    <location>
        <begin position="741"/>
        <end position="754"/>
    </location>
</feature>
<dbReference type="OrthoDB" id="205514at2759"/>
<evidence type="ECO:0000256" key="9">
    <source>
        <dbReference type="ARBA" id="ARBA00023015"/>
    </source>
</evidence>
<evidence type="ECO:0000256" key="1">
    <source>
        <dbReference type="ARBA" id="ARBA00004123"/>
    </source>
</evidence>
<feature type="region of interest" description="Disordered" evidence="14">
    <location>
        <begin position="630"/>
        <end position="665"/>
    </location>
</feature>
<evidence type="ECO:0000259" key="16">
    <source>
        <dbReference type="PROSITE" id="PS51344"/>
    </source>
</evidence>
<dbReference type="GO" id="GO:0005634">
    <property type="term" value="C:nucleus"/>
    <property type="evidence" value="ECO:0007669"/>
    <property type="project" value="UniProtKB-SubCell"/>
</dbReference>
<evidence type="ECO:0000256" key="10">
    <source>
        <dbReference type="ARBA" id="ARBA00023163"/>
    </source>
</evidence>
<dbReference type="VEuPathDB" id="FungiDB:A9K55_000855"/>
<evidence type="ECO:0000256" key="3">
    <source>
        <dbReference type="ARBA" id="ARBA00012417"/>
    </source>
</evidence>
<keyword evidence="7" id="KW-0227">DNA damage</keyword>
<dbReference type="InterPro" id="IPR003395">
    <property type="entry name" value="RecF/RecN/SMC_N"/>
</dbReference>
<dbReference type="InterPro" id="IPR028207">
    <property type="entry name" value="DNA_pol_B_palm_palm"/>
</dbReference>
<evidence type="ECO:0000259" key="15">
    <source>
        <dbReference type="PROSITE" id="PS50172"/>
    </source>
</evidence>
<dbReference type="Gene3D" id="3.30.210.10">
    <property type="entry name" value="DNA polymerase, thumb domain"/>
    <property type="match status" value="1"/>
</dbReference>
<dbReference type="AlphaFoldDB" id="A0A2H4SUE7"/>
<evidence type="ECO:0000256" key="7">
    <source>
        <dbReference type="ARBA" id="ARBA00022763"/>
    </source>
</evidence>
<name>A0A2H4SUE7_CORMI</name>
<comment type="catalytic activity">
    <reaction evidence="13">
        <text>DNA(n) + a 2'-deoxyribonucleoside 5'-triphosphate = DNA(n+1) + diphosphate</text>
        <dbReference type="Rhea" id="RHEA:22508"/>
        <dbReference type="Rhea" id="RHEA-COMP:17339"/>
        <dbReference type="Rhea" id="RHEA-COMP:17340"/>
        <dbReference type="ChEBI" id="CHEBI:33019"/>
        <dbReference type="ChEBI" id="CHEBI:61560"/>
        <dbReference type="ChEBI" id="CHEBI:173112"/>
        <dbReference type="EC" id="2.7.7.7"/>
    </reaction>
</comment>
<dbReference type="Pfam" id="PF10391">
    <property type="entry name" value="DNA_pol_lambd_f"/>
    <property type="match status" value="1"/>
</dbReference>
<evidence type="ECO:0000256" key="14">
    <source>
        <dbReference type="SAM" id="MobiDB-lite"/>
    </source>
</evidence>
<evidence type="ECO:0000256" key="5">
    <source>
        <dbReference type="ARBA" id="ARBA00022695"/>
    </source>
</evidence>
<dbReference type="GO" id="GO:0003887">
    <property type="term" value="F:DNA-directed DNA polymerase activity"/>
    <property type="evidence" value="ECO:0007669"/>
    <property type="project" value="UniProtKB-KW"/>
</dbReference>
<comment type="subcellular location">
    <subcellularLocation>
        <location evidence="1">Nucleus</location>
    </subcellularLocation>
</comment>
<evidence type="ECO:0000256" key="2">
    <source>
        <dbReference type="ARBA" id="ARBA00008323"/>
    </source>
</evidence>
<reference evidence="17 18" key="1">
    <citation type="journal article" date="2017" name="BMC Genomics">
        <title>Chromosome level assembly and secondary metabolite potential of the parasitic fungus Cordyceps militaris.</title>
        <authorList>
            <person name="Kramer G.J."/>
            <person name="Nodwell J.R."/>
        </authorList>
    </citation>
    <scope>NUCLEOTIDE SEQUENCE [LARGE SCALE GENOMIC DNA]</scope>
    <source>
        <strain evidence="17 18">ATCC 34164</strain>
    </source>
</reference>
<dbReference type="Pfam" id="PF14791">
    <property type="entry name" value="DNA_pol_B_thumb"/>
    <property type="match status" value="1"/>
</dbReference>
<dbReference type="InterPro" id="IPR028468">
    <property type="entry name" value="Smc1_ABC"/>
</dbReference>
<feature type="domain" description="BRCT" evidence="15">
    <location>
        <begin position="670"/>
        <end position="695"/>
    </location>
</feature>
<keyword evidence="11" id="KW-0234">DNA repair</keyword>
<dbReference type="SMART" id="SM00483">
    <property type="entry name" value="POLXc"/>
    <property type="match status" value="1"/>
</dbReference>
<dbReference type="Pfam" id="PF02002">
    <property type="entry name" value="TFIIE_alpha"/>
    <property type="match status" value="1"/>
</dbReference>
<dbReference type="Proteomes" id="UP000323067">
    <property type="component" value="Chromosome ii"/>
</dbReference>
<dbReference type="Pfam" id="PF02463">
    <property type="entry name" value="SMC_N"/>
    <property type="match status" value="1"/>
</dbReference>
<dbReference type="GO" id="GO:0005524">
    <property type="term" value="F:ATP binding"/>
    <property type="evidence" value="ECO:0007669"/>
    <property type="project" value="InterPro"/>
</dbReference>
<dbReference type="SUPFAM" id="SSF81585">
    <property type="entry name" value="PsbU/PolX domain-like"/>
    <property type="match status" value="1"/>
</dbReference>
<dbReference type="InterPro" id="IPR018944">
    <property type="entry name" value="DNA_pol_lambd_fingers_domain"/>
</dbReference>
<dbReference type="EC" id="2.7.7.7" evidence="3"/>
<evidence type="ECO:0000256" key="13">
    <source>
        <dbReference type="ARBA" id="ARBA00049244"/>
    </source>
</evidence>
<dbReference type="PROSITE" id="PS50172">
    <property type="entry name" value="BRCT"/>
    <property type="match status" value="1"/>
</dbReference>
<dbReference type="Gene3D" id="1.10.150.110">
    <property type="entry name" value="DNA polymerase beta, N-terminal domain-like"/>
    <property type="match status" value="1"/>
</dbReference>
<dbReference type="PROSITE" id="PS51344">
    <property type="entry name" value="HTH_TFE_IIE"/>
    <property type="match status" value="1"/>
</dbReference>
<dbReference type="Pfam" id="PF14792">
    <property type="entry name" value="DNA_pol_B_palm"/>
    <property type="match status" value="1"/>
</dbReference>
<evidence type="ECO:0000313" key="18">
    <source>
        <dbReference type="Proteomes" id="UP000323067"/>
    </source>
</evidence>
<dbReference type="GO" id="GO:0006303">
    <property type="term" value="P:double-strand break repair via nonhomologous end joining"/>
    <property type="evidence" value="ECO:0007669"/>
    <property type="project" value="TreeGrafter"/>
</dbReference>
<dbReference type="PANTHER" id="PTHR11276">
    <property type="entry name" value="DNA POLYMERASE TYPE-X FAMILY MEMBER"/>
    <property type="match status" value="1"/>
</dbReference>
<dbReference type="InterPro" id="IPR027417">
    <property type="entry name" value="P-loop_NTPase"/>
</dbReference>
<evidence type="ECO:0000256" key="4">
    <source>
        <dbReference type="ARBA" id="ARBA00022679"/>
    </source>
</evidence>
<dbReference type="InterPro" id="IPR002853">
    <property type="entry name" value="TFIIE_asu"/>
</dbReference>
<dbReference type="GO" id="GO:0003677">
    <property type="term" value="F:DNA binding"/>
    <property type="evidence" value="ECO:0007669"/>
    <property type="project" value="InterPro"/>
</dbReference>
<evidence type="ECO:0000313" key="17">
    <source>
        <dbReference type="EMBL" id="ATY66724.1"/>
    </source>
</evidence>
<dbReference type="InterPro" id="IPR002054">
    <property type="entry name" value="DNA-dir_DNA_pol_X"/>
</dbReference>
<keyword evidence="4" id="KW-0808">Transferase</keyword>
<dbReference type="InterPro" id="IPR029398">
    <property type="entry name" value="PolB_thumb"/>
</dbReference>
<feature type="domain" description="HTH TFE/IIEalpha-type" evidence="16">
    <location>
        <begin position="150"/>
        <end position="241"/>
    </location>
</feature>
<dbReference type="InterPro" id="IPR001357">
    <property type="entry name" value="BRCT_dom"/>
</dbReference>
<dbReference type="SMART" id="SM00531">
    <property type="entry name" value="TFIIE"/>
    <property type="match status" value="1"/>
</dbReference>
<dbReference type="GO" id="GO:0008278">
    <property type="term" value="C:cohesin complex"/>
    <property type="evidence" value="ECO:0007669"/>
    <property type="project" value="InterPro"/>
</dbReference>
<dbReference type="FunFam" id="1.10.150.20:FF:000010">
    <property type="entry name" value="DNA polymerase lambda"/>
    <property type="match status" value="1"/>
</dbReference>
<keyword evidence="10" id="KW-0804">Transcription</keyword>
<dbReference type="PANTHER" id="PTHR11276:SF29">
    <property type="entry name" value="DNA POLYMERASE TYPE-X FAMILY PROTEIN POL4"/>
    <property type="match status" value="1"/>
</dbReference>
<dbReference type="InterPro" id="IPR043519">
    <property type="entry name" value="NT_sf"/>
</dbReference>
<dbReference type="GO" id="GO:0046872">
    <property type="term" value="F:metal ion binding"/>
    <property type="evidence" value="ECO:0007669"/>
    <property type="project" value="UniProtKB-KW"/>
</dbReference>
<feature type="region of interest" description="Disordered" evidence="14">
    <location>
        <begin position="727"/>
        <end position="754"/>
    </location>
</feature>
<evidence type="ECO:0000256" key="8">
    <source>
        <dbReference type="ARBA" id="ARBA00022932"/>
    </source>
</evidence>
<feature type="compositionally biased region" description="Basic and acidic residues" evidence="14">
    <location>
        <begin position="630"/>
        <end position="650"/>
    </location>
</feature>
<keyword evidence="9" id="KW-0805">Transcription regulation</keyword>
<dbReference type="CDD" id="cd03275">
    <property type="entry name" value="ABC_SMC1_euk"/>
    <property type="match status" value="1"/>
</dbReference>
<evidence type="ECO:0000256" key="12">
    <source>
        <dbReference type="ARBA" id="ARBA00023242"/>
    </source>
</evidence>
<comment type="similarity">
    <text evidence="2">Belongs to the DNA polymerase type-X family.</text>
</comment>
<gene>
    <name evidence="17" type="ORF">A9K55_000855</name>
</gene>
<dbReference type="SUPFAM" id="SSF81301">
    <property type="entry name" value="Nucleotidyltransferase"/>
    <property type="match status" value="1"/>
</dbReference>